<dbReference type="Gene3D" id="3.90.1300.10">
    <property type="entry name" value="Amidase signature (AS) domain"/>
    <property type="match status" value="1"/>
</dbReference>
<dbReference type="SUPFAM" id="SSF75304">
    <property type="entry name" value="Amidase signature (AS) enzymes"/>
    <property type="match status" value="1"/>
</dbReference>
<accession>A0ABV8JBZ6</accession>
<proteinExistence type="predicted"/>
<evidence type="ECO:0000259" key="1">
    <source>
        <dbReference type="Pfam" id="PF01425"/>
    </source>
</evidence>
<dbReference type="Pfam" id="PF01425">
    <property type="entry name" value="Amidase"/>
    <property type="match status" value="1"/>
</dbReference>
<dbReference type="EMBL" id="JBHSAP010000007">
    <property type="protein sequence ID" value="MFC4075840.1"/>
    <property type="molecule type" value="Genomic_DNA"/>
</dbReference>
<sequence length="469" mass="52256">MSILDFDATTVARKVRNRELSSLEATEAYITHLKKIQPHLNCLVEERFDQAREEARQADEQLKLGNARGQLFGVPISIKESFDVKGMRTTSGLSHRRDHIADQDATIVAQLRREGAIILGKTNTPSLCFCQETENKCFGRTNNPWDVTRTAGGSSGGEGALIAAGGAAVGVGSDVGGSIRFPCHFNGVIGFKSGRGQVSQAGSFPPIRIPLQERMLGMGAIAKSVRDARLIHSILASPPPSDSLDSFEIVFPLHDQHYPLQEETASLMKQVVQTMDRRFSLTDQEPPYYRESAQLWQWIMSIDGAHDTATIAFDDKPIRPIWEFAKEILGKKSDLHRYLSWALIGARLFKPSQKRLAAIQQTLTAGDQELNSYFNRRLLILPVYHRTALPHGQLYREIFSMRKTYQTYMPFVAYANVWGLPSLVIPVGEGEDGLPAAIQVIGGNGNEETIFQLGEWLEQKFRGYVRAEV</sequence>
<dbReference type="RefSeq" id="WP_380702141.1">
    <property type="nucleotide sequence ID" value="NZ_JBHSAP010000007.1"/>
</dbReference>
<dbReference type="Proteomes" id="UP001595843">
    <property type="component" value="Unassembled WGS sequence"/>
</dbReference>
<name>A0ABV8JBZ6_9BACL</name>
<organism evidence="2 3">
    <name type="scientific">Salinithrix halophila</name>
    <dbReference type="NCBI Taxonomy" id="1485204"/>
    <lineage>
        <taxon>Bacteria</taxon>
        <taxon>Bacillati</taxon>
        <taxon>Bacillota</taxon>
        <taxon>Bacilli</taxon>
        <taxon>Bacillales</taxon>
        <taxon>Thermoactinomycetaceae</taxon>
        <taxon>Salinithrix</taxon>
    </lineage>
</organism>
<dbReference type="PANTHER" id="PTHR43372:SF4">
    <property type="entry name" value="FATTY-ACID AMIDE HYDROLASE 2"/>
    <property type="match status" value="1"/>
</dbReference>
<comment type="caution">
    <text evidence="2">The sequence shown here is derived from an EMBL/GenBank/DDBJ whole genome shotgun (WGS) entry which is preliminary data.</text>
</comment>
<dbReference type="PANTHER" id="PTHR43372">
    <property type="entry name" value="FATTY-ACID AMIDE HYDROLASE"/>
    <property type="match status" value="1"/>
</dbReference>
<evidence type="ECO:0000313" key="3">
    <source>
        <dbReference type="Proteomes" id="UP001595843"/>
    </source>
</evidence>
<evidence type="ECO:0000313" key="2">
    <source>
        <dbReference type="EMBL" id="MFC4075840.1"/>
    </source>
</evidence>
<feature type="domain" description="Amidase" evidence="1">
    <location>
        <begin position="24"/>
        <end position="450"/>
    </location>
</feature>
<protein>
    <submittedName>
        <fullName evidence="2">Amidase</fullName>
    </submittedName>
</protein>
<dbReference type="InterPro" id="IPR036928">
    <property type="entry name" value="AS_sf"/>
</dbReference>
<dbReference type="InterPro" id="IPR052739">
    <property type="entry name" value="FAAH2"/>
</dbReference>
<keyword evidence="3" id="KW-1185">Reference proteome</keyword>
<dbReference type="InterPro" id="IPR020556">
    <property type="entry name" value="Amidase_CS"/>
</dbReference>
<gene>
    <name evidence="2" type="ORF">ACFOUO_03350</name>
</gene>
<reference evidence="3" key="1">
    <citation type="journal article" date="2019" name="Int. J. Syst. Evol. Microbiol.">
        <title>The Global Catalogue of Microorganisms (GCM) 10K type strain sequencing project: providing services to taxonomists for standard genome sequencing and annotation.</title>
        <authorList>
            <consortium name="The Broad Institute Genomics Platform"/>
            <consortium name="The Broad Institute Genome Sequencing Center for Infectious Disease"/>
            <person name="Wu L."/>
            <person name="Ma J."/>
        </authorList>
    </citation>
    <scope>NUCLEOTIDE SEQUENCE [LARGE SCALE GENOMIC DNA]</scope>
    <source>
        <strain evidence="3">IBRC-M 10813</strain>
    </source>
</reference>
<dbReference type="InterPro" id="IPR023631">
    <property type="entry name" value="Amidase_dom"/>
</dbReference>
<dbReference type="PROSITE" id="PS00571">
    <property type="entry name" value="AMIDASES"/>
    <property type="match status" value="1"/>
</dbReference>